<comment type="caution">
    <text evidence="1">The sequence shown here is derived from an EMBL/GenBank/DDBJ whole genome shotgun (WGS) entry which is preliminary data.</text>
</comment>
<keyword evidence="2" id="KW-1185">Reference proteome</keyword>
<evidence type="ECO:0000313" key="2">
    <source>
        <dbReference type="Proteomes" id="UP001519887"/>
    </source>
</evidence>
<dbReference type="InterPro" id="IPR051466">
    <property type="entry name" value="D-amino_acid_metab_enzyme"/>
</dbReference>
<dbReference type="PANTHER" id="PTHR28004">
    <property type="entry name" value="ZGC:162816-RELATED"/>
    <property type="match status" value="1"/>
</dbReference>
<accession>A0ABS7CAW7</accession>
<dbReference type="EMBL" id="JAHZIK010001055">
    <property type="protein sequence ID" value="MBW7458057.1"/>
    <property type="molecule type" value="Genomic_DNA"/>
</dbReference>
<dbReference type="SUPFAM" id="SSF51419">
    <property type="entry name" value="PLP-binding barrel"/>
    <property type="match status" value="1"/>
</dbReference>
<gene>
    <name evidence="1" type="ORF">K0U00_28845</name>
</gene>
<dbReference type="Proteomes" id="UP001519887">
    <property type="component" value="Unassembled WGS sequence"/>
</dbReference>
<dbReference type="InterPro" id="IPR029066">
    <property type="entry name" value="PLP-binding_barrel"/>
</dbReference>
<reference evidence="1 2" key="1">
    <citation type="submission" date="2021-07" db="EMBL/GenBank/DDBJ databases">
        <title>Paenibacillus radiodurans sp. nov., isolated from the southeastern edge of Tengger Desert.</title>
        <authorList>
            <person name="Zhang G."/>
        </authorList>
    </citation>
    <scope>NUCLEOTIDE SEQUENCE [LARGE SCALE GENOMIC DNA]</scope>
    <source>
        <strain evidence="1 2">CCM 7311</strain>
    </source>
</reference>
<evidence type="ECO:0008006" key="3">
    <source>
        <dbReference type="Google" id="ProtNLM"/>
    </source>
</evidence>
<name>A0ABS7CAW7_9BACL</name>
<organism evidence="1 2">
    <name type="scientific">Paenibacillus sepulcri</name>
    <dbReference type="NCBI Taxonomy" id="359917"/>
    <lineage>
        <taxon>Bacteria</taxon>
        <taxon>Bacillati</taxon>
        <taxon>Bacillota</taxon>
        <taxon>Bacilli</taxon>
        <taxon>Bacillales</taxon>
        <taxon>Paenibacillaceae</taxon>
        <taxon>Paenibacillus</taxon>
    </lineage>
</organism>
<protein>
    <recommendedName>
        <fullName evidence="3">Alanine racemase</fullName>
    </recommendedName>
</protein>
<dbReference type="PANTHER" id="PTHR28004:SF2">
    <property type="entry name" value="D-SERINE DEHYDRATASE"/>
    <property type="match status" value="1"/>
</dbReference>
<proteinExistence type="predicted"/>
<evidence type="ECO:0000313" key="1">
    <source>
        <dbReference type="EMBL" id="MBW7458057.1"/>
    </source>
</evidence>
<feature type="non-terminal residue" evidence="1">
    <location>
        <position position="74"/>
    </location>
</feature>
<sequence length="74" mass="7967">MSESADKSMSPIQPQTPCIVIEQAVMERNIQAMAEAARSHGVQLRPHAKTHKLPEVAHRQLQAGAVGITVAKVS</sequence>
<dbReference type="Gene3D" id="3.20.20.10">
    <property type="entry name" value="Alanine racemase"/>
    <property type="match status" value="1"/>
</dbReference>